<dbReference type="OrthoDB" id="2185841at2"/>
<protein>
    <submittedName>
        <fullName evidence="1">Uncharacterized protein</fullName>
    </submittedName>
</protein>
<evidence type="ECO:0000313" key="1">
    <source>
        <dbReference type="EMBL" id="EOI54957.1"/>
    </source>
</evidence>
<dbReference type="Proteomes" id="UP000014160">
    <property type="component" value="Unassembled WGS sequence"/>
</dbReference>
<proteinExistence type="predicted"/>
<reference evidence="2 4" key="2">
    <citation type="submission" date="2013-03" db="EMBL/GenBank/DDBJ databases">
        <title>The Genome Sequence of Enterococcus gilvus ATCC BAA-350 (PacBio/Illumina hybrid assembly).</title>
        <authorList>
            <consortium name="The Broad Institute Genomics Platform"/>
            <consortium name="The Broad Institute Genome Sequencing Center for Infectious Disease"/>
            <person name="Earl A."/>
            <person name="Russ C."/>
            <person name="Gilmore M."/>
            <person name="Surin D."/>
            <person name="Walker B."/>
            <person name="Young S."/>
            <person name="Zeng Q."/>
            <person name="Gargeya S."/>
            <person name="Fitzgerald M."/>
            <person name="Haas B."/>
            <person name="Abouelleil A."/>
            <person name="Allen A.W."/>
            <person name="Alvarado L."/>
            <person name="Arachchi H.M."/>
            <person name="Berlin A.M."/>
            <person name="Chapman S.B."/>
            <person name="Gainer-Dewar J."/>
            <person name="Goldberg J."/>
            <person name="Griggs A."/>
            <person name="Gujja S."/>
            <person name="Hansen M."/>
            <person name="Howarth C."/>
            <person name="Imamovic A."/>
            <person name="Ireland A."/>
            <person name="Larimer J."/>
            <person name="McCowan C."/>
            <person name="Murphy C."/>
            <person name="Pearson M."/>
            <person name="Poon T.W."/>
            <person name="Priest M."/>
            <person name="Roberts A."/>
            <person name="Saif S."/>
            <person name="Shea T."/>
            <person name="Sisk P."/>
            <person name="Sykes S."/>
            <person name="Wortman J."/>
            <person name="Nusbaum C."/>
            <person name="Birren B."/>
        </authorList>
    </citation>
    <scope>NUCLEOTIDE SEQUENCE [LARGE SCALE GENOMIC DNA]</scope>
    <source>
        <strain evidence="2 4">ATCC BAA-350</strain>
    </source>
</reference>
<comment type="caution">
    <text evidence="1">The sequence shown here is derived from an EMBL/GenBank/DDBJ whole genome shotgun (WGS) entry which is preliminary data.</text>
</comment>
<gene>
    <name evidence="2" type="ORF">I592_00963</name>
    <name evidence="1" type="ORF">UKC_02998</name>
</gene>
<evidence type="ECO:0000313" key="2">
    <source>
        <dbReference type="EMBL" id="EOW81667.1"/>
    </source>
</evidence>
<dbReference type="RefSeq" id="WP_010781360.1">
    <property type="nucleotide sequence ID" value="NZ_ASWH01000001.1"/>
</dbReference>
<reference evidence="1 3" key="1">
    <citation type="submission" date="2013-02" db="EMBL/GenBank/DDBJ databases">
        <title>The Genome Sequence of Enterococcus gilvus ATCC BAA-350.</title>
        <authorList>
            <consortium name="The Broad Institute Genome Sequencing Platform"/>
            <consortium name="The Broad Institute Genome Sequencing Center for Infectious Disease"/>
            <person name="Earl A.M."/>
            <person name="Gilmore M.S."/>
            <person name="Lebreton F."/>
            <person name="Walker B."/>
            <person name="Young S.K."/>
            <person name="Zeng Q."/>
            <person name="Gargeya S."/>
            <person name="Fitzgerald M."/>
            <person name="Haas B."/>
            <person name="Abouelleil A."/>
            <person name="Alvarado L."/>
            <person name="Arachchi H.M."/>
            <person name="Berlin A.M."/>
            <person name="Chapman S.B."/>
            <person name="Dewar J."/>
            <person name="Goldberg J."/>
            <person name="Griggs A."/>
            <person name="Gujja S."/>
            <person name="Hansen M."/>
            <person name="Howarth C."/>
            <person name="Imamovic A."/>
            <person name="Larimer J."/>
            <person name="McCowan C."/>
            <person name="Murphy C."/>
            <person name="Neiman D."/>
            <person name="Pearson M."/>
            <person name="Priest M."/>
            <person name="Roberts A."/>
            <person name="Saif S."/>
            <person name="Shea T."/>
            <person name="Sisk P."/>
            <person name="Sykes S."/>
            <person name="Wortman J."/>
            <person name="Nusbaum C."/>
            <person name="Birren B."/>
        </authorList>
    </citation>
    <scope>NUCLEOTIDE SEQUENCE [LARGE SCALE GENOMIC DNA]</scope>
    <source>
        <strain evidence="1 3">ATCC BAA-350</strain>
    </source>
</reference>
<dbReference type="EMBL" id="AJDQ01000009">
    <property type="protein sequence ID" value="EOI54957.1"/>
    <property type="molecule type" value="Genomic_DNA"/>
</dbReference>
<evidence type="ECO:0000313" key="3">
    <source>
        <dbReference type="Proteomes" id="UP000013750"/>
    </source>
</evidence>
<name>R2XY56_9ENTE</name>
<dbReference type="eggNOG" id="ENOG5032KUE">
    <property type="taxonomic scope" value="Bacteria"/>
</dbReference>
<organism evidence="1 3">
    <name type="scientific">Enterococcus gilvus ATCC BAA-350</name>
    <dbReference type="NCBI Taxonomy" id="1158614"/>
    <lineage>
        <taxon>Bacteria</taxon>
        <taxon>Bacillati</taxon>
        <taxon>Bacillota</taxon>
        <taxon>Bacilli</taxon>
        <taxon>Lactobacillales</taxon>
        <taxon>Enterococcaceae</taxon>
        <taxon>Enterococcus</taxon>
    </lineage>
</organism>
<sequence>MLGIDSELEQLYQQAEQEGEAIFKDRWTPGNYGCCSTRAPLVEKYKIVFSDTRISLYLWGTLAVESDVQTKKSTVNKGYSASNYEKKIIDWFVQKSTL</sequence>
<dbReference type="EMBL" id="ASWH01000001">
    <property type="protein sequence ID" value="EOW81667.1"/>
    <property type="molecule type" value="Genomic_DNA"/>
</dbReference>
<keyword evidence="4" id="KW-1185">Reference proteome</keyword>
<dbReference type="Proteomes" id="UP000013750">
    <property type="component" value="Unassembled WGS sequence"/>
</dbReference>
<evidence type="ECO:0000313" key="4">
    <source>
        <dbReference type="Proteomes" id="UP000014160"/>
    </source>
</evidence>
<accession>R2XY56</accession>
<dbReference type="PATRIC" id="fig|1158614.3.peg.2985"/>
<dbReference type="AlphaFoldDB" id="R2XY56"/>
<dbReference type="HOGENOM" id="CLU_2329410_0_0_9"/>